<comment type="caution">
    <text evidence="2">The sequence shown here is derived from an EMBL/GenBank/DDBJ whole genome shotgun (WGS) entry which is preliminary data.</text>
</comment>
<keyword evidence="3" id="KW-1185">Reference proteome</keyword>
<feature type="transmembrane region" description="Helical" evidence="1">
    <location>
        <begin position="15"/>
        <end position="38"/>
    </location>
</feature>
<keyword evidence="1" id="KW-1133">Transmembrane helix</keyword>
<protein>
    <submittedName>
        <fullName evidence="2">Uncharacterized protein</fullName>
    </submittedName>
</protein>
<dbReference type="AlphaFoldDB" id="A0AA39TN92"/>
<sequence>MSTSTHTDFVSAHAMLLKLAFGCLVGPLLVLLSLALWCMTRTSVSRRRTVSDIEINVKESTSCASDIFPAPLDSLKSYPSLYFGSSVAVSNPNSLPPPLSLWQAADQIVCPFPRPRSNFSSSQAGTSESFSLTDNLARPLPAPPLYVDVIVPYNQQVALCGGSNSMAYGYRKPDCVDYARPRARRNTRPAINIPPLVVVKKGSITALNTAFDPRRTSKLDGIPAVSSPPSVKRKETTTYTSALGSEIPERILPFVDKDLPPTPLLLVDKAPVSPSVTFADSSALSPDMRKQEATCCPLSRTPKIRSVVPFVDEENLLSRLLPPVGANAPGMRHLSMEIVKPLSWTAGKENTPPLVIVKSKRMSTPPLSVIKKKKKKDSVSKTLALCDVTNTKKSWEVFRARGAIRKELGLPCLVRNDGEEILGTILE</sequence>
<keyword evidence="1" id="KW-0472">Membrane</keyword>
<evidence type="ECO:0000313" key="2">
    <source>
        <dbReference type="EMBL" id="KAK0495686.1"/>
    </source>
</evidence>
<evidence type="ECO:0000313" key="3">
    <source>
        <dbReference type="Proteomes" id="UP001175228"/>
    </source>
</evidence>
<proteinExistence type="predicted"/>
<gene>
    <name evidence="2" type="ORF">EDD18DRAFT_1170369</name>
</gene>
<dbReference type="EMBL" id="JAUEPU010000017">
    <property type="protein sequence ID" value="KAK0495686.1"/>
    <property type="molecule type" value="Genomic_DNA"/>
</dbReference>
<accession>A0AA39TN92</accession>
<keyword evidence="1" id="KW-0812">Transmembrane</keyword>
<dbReference type="Proteomes" id="UP001175228">
    <property type="component" value="Unassembled WGS sequence"/>
</dbReference>
<reference evidence="2" key="1">
    <citation type="submission" date="2023-06" db="EMBL/GenBank/DDBJ databases">
        <authorList>
            <consortium name="Lawrence Berkeley National Laboratory"/>
            <person name="Ahrendt S."/>
            <person name="Sahu N."/>
            <person name="Indic B."/>
            <person name="Wong-Bajracharya J."/>
            <person name="Merenyi Z."/>
            <person name="Ke H.-M."/>
            <person name="Monk M."/>
            <person name="Kocsube S."/>
            <person name="Drula E."/>
            <person name="Lipzen A."/>
            <person name="Balint B."/>
            <person name="Henrissat B."/>
            <person name="Andreopoulos B."/>
            <person name="Martin F.M."/>
            <person name="Harder C.B."/>
            <person name="Rigling D."/>
            <person name="Ford K.L."/>
            <person name="Foster G.D."/>
            <person name="Pangilinan J."/>
            <person name="Papanicolaou A."/>
            <person name="Barry K."/>
            <person name="LaButti K."/>
            <person name="Viragh M."/>
            <person name="Koriabine M."/>
            <person name="Yan M."/>
            <person name="Riley R."/>
            <person name="Champramary S."/>
            <person name="Plett K.L."/>
            <person name="Tsai I.J."/>
            <person name="Slot J."/>
            <person name="Sipos G."/>
            <person name="Plett J."/>
            <person name="Nagy L.G."/>
            <person name="Grigoriev I.V."/>
        </authorList>
    </citation>
    <scope>NUCLEOTIDE SEQUENCE</scope>
    <source>
        <strain evidence="2">HWK02</strain>
    </source>
</reference>
<organism evidence="2 3">
    <name type="scientific">Armillaria luteobubalina</name>
    <dbReference type="NCBI Taxonomy" id="153913"/>
    <lineage>
        <taxon>Eukaryota</taxon>
        <taxon>Fungi</taxon>
        <taxon>Dikarya</taxon>
        <taxon>Basidiomycota</taxon>
        <taxon>Agaricomycotina</taxon>
        <taxon>Agaricomycetes</taxon>
        <taxon>Agaricomycetidae</taxon>
        <taxon>Agaricales</taxon>
        <taxon>Marasmiineae</taxon>
        <taxon>Physalacriaceae</taxon>
        <taxon>Armillaria</taxon>
    </lineage>
</organism>
<evidence type="ECO:0000256" key="1">
    <source>
        <dbReference type="SAM" id="Phobius"/>
    </source>
</evidence>
<name>A0AA39TN92_9AGAR</name>